<evidence type="ECO:0000313" key="9">
    <source>
        <dbReference type="Proteomes" id="UP000321735"/>
    </source>
</evidence>
<reference evidence="8 9" key="1">
    <citation type="journal article" date="2019" name="Ecotoxicol. Environ. Saf.">
        <title>Microbial characterization of heavy metal resistant bacterial strains isolated from an electroplating wastewater treatment plant.</title>
        <authorList>
            <person name="Cai X."/>
            <person name="Zheng X."/>
            <person name="Zhang D."/>
            <person name="Iqbal W."/>
            <person name="Liu C."/>
            <person name="Yang B."/>
            <person name="Zhao X."/>
            <person name="Lu X."/>
            <person name="Mao Y."/>
        </authorList>
    </citation>
    <scope>NUCLEOTIDE SEQUENCE [LARGE SCALE GENOMIC DNA]</scope>
    <source>
        <strain evidence="8 9">Co1-1</strain>
    </source>
</reference>
<evidence type="ECO:0000256" key="2">
    <source>
        <dbReference type="ARBA" id="ARBA00022617"/>
    </source>
</evidence>
<comment type="similarity">
    <text evidence="1 7">Belongs to the cytochrome P450 family.</text>
</comment>
<evidence type="ECO:0000313" key="8">
    <source>
        <dbReference type="EMBL" id="QDZ77068.1"/>
    </source>
</evidence>
<evidence type="ECO:0000256" key="7">
    <source>
        <dbReference type="RuleBase" id="RU000461"/>
    </source>
</evidence>
<dbReference type="FunFam" id="1.10.630.10:FF:000018">
    <property type="entry name" value="Cytochrome P450 monooxygenase"/>
    <property type="match status" value="1"/>
</dbReference>
<keyword evidence="3 7" id="KW-0479">Metal-binding</keyword>
<dbReference type="PANTHER" id="PTHR46696:SF1">
    <property type="entry name" value="CYTOCHROME P450 YJIB-RELATED"/>
    <property type="match status" value="1"/>
</dbReference>
<dbReference type="PROSITE" id="PS00086">
    <property type="entry name" value="CYTOCHROME_P450"/>
    <property type="match status" value="1"/>
</dbReference>
<dbReference type="Proteomes" id="UP000321735">
    <property type="component" value="Chromosome"/>
</dbReference>
<evidence type="ECO:0000256" key="4">
    <source>
        <dbReference type="ARBA" id="ARBA00023002"/>
    </source>
</evidence>
<name>A0A9X7M2Z1_BACCE</name>
<dbReference type="Pfam" id="PF00067">
    <property type="entry name" value="p450"/>
    <property type="match status" value="2"/>
</dbReference>
<dbReference type="PANTHER" id="PTHR46696">
    <property type="entry name" value="P450, PUTATIVE (EUROFUNG)-RELATED"/>
    <property type="match status" value="1"/>
</dbReference>
<keyword evidence="4 7" id="KW-0560">Oxidoreductase</keyword>
<evidence type="ECO:0000256" key="5">
    <source>
        <dbReference type="ARBA" id="ARBA00023004"/>
    </source>
</evidence>
<dbReference type="InterPro" id="IPR036396">
    <property type="entry name" value="Cyt_P450_sf"/>
</dbReference>
<dbReference type="Gene3D" id="1.10.630.10">
    <property type="entry name" value="Cytochrome P450"/>
    <property type="match status" value="1"/>
</dbReference>
<dbReference type="GO" id="GO:0016705">
    <property type="term" value="F:oxidoreductase activity, acting on paired donors, with incorporation or reduction of molecular oxygen"/>
    <property type="evidence" value="ECO:0007669"/>
    <property type="project" value="InterPro"/>
</dbReference>
<dbReference type="GO" id="GO:0005506">
    <property type="term" value="F:iron ion binding"/>
    <property type="evidence" value="ECO:0007669"/>
    <property type="project" value="InterPro"/>
</dbReference>
<dbReference type="CDD" id="cd11032">
    <property type="entry name" value="P450_EryK-like"/>
    <property type="match status" value="1"/>
</dbReference>
<keyword evidence="2 7" id="KW-0349">Heme</keyword>
<keyword evidence="5 7" id="KW-0408">Iron</keyword>
<dbReference type="GO" id="GO:0004497">
    <property type="term" value="F:monooxygenase activity"/>
    <property type="evidence" value="ECO:0007669"/>
    <property type="project" value="UniProtKB-KW"/>
</dbReference>
<accession>A0A9X7M2Z1</accession>
<keyword evidence="6 7" id="KW-0503">Monooxygenase</keyword>
<evidence type="ECO:0000256" key="3">
    <source>
        <dbReference type="ARBA" id="ARBA00022723"/>
    </source>
</evidence>
<dbReference type="EMBL" id="CP031778">
    <property type="protein sequence ID" value="QDZ77068.1"/>
    <property type="molecule type" value="Genomic_DNA"/>
</dbReference>
<dbReference type="SUPFAM" id="SSF48264">
    <property type="entry name" value="Cytochrome P450"/>
    <property type="match status" value="1"/>
</dbReference>
<dbReference type="GO" id="GO:0020037">
    <property type="term" value="F:heme binding"/>
    <property type="evidence" value="ECO:0007669"/>
    <property type="project" value="InterPro"/>
</dbReference>
<evidence type="ECO:0000256" key="1">
    <source>
        <dbReference type="ARBA" id="ARBA00010617"/>
    </source>
</evidence>
<dbReference type="AlphaFoldDB" id="A0A9X7M2Z1"/>
<dbReference type="InterPro" id="IPR001128">
    <property type="entry name" value="Cyt_P450"/>
</dbReference>
<proteinExistence type="inferred from homology"/>
<dbReference type="InterPro" id="IPR002397">
    <property type="entry name" value="Cyt_P450_B"/>
</dbReference>
<dbReference type="PRINTS" id="PR00359">
    <property type="entry name" value="BP450"/>
</dbReference>
<dbReference type="RefSeq" id="WP_208742931.1">
    <property type="nucleotide sequence ID" value="NZ_CP031778.1"/>
</dbReference>
<evidence type="ECO:0000256" key="6">
    <source>
        <dbReference type="ARBA" id="ARBA00023033"/>
    </source>
</evidence>
<gene>
    <name evidence="8" type="ORF">D0437_30450</name>
</gene>
<organism evidence="8 9">
    <name type="scientific">Bacillus cereus</name>
    <dbReference type="NCBI Taxonomy" id="1396"/>
    <lineage>
        <taxon>Bacteria</taxon>
        <taxon>Bacillati</taxon>
        <taxon>Bacillota</taxon>
        <taxon>Bacilli</taxon>
        <taxon>Bacillales</taxon>
        <taxon>Bacillaceae</taxon>
        <taxon>Bacillus</taxon>
        <taxon>Bacillus cereus group</taxon>
    </lineage>
</organism>
<protein>
    <submittedName>
        <fullName evidence="8">Cytochrome P450</fullName>
    </submittedName>
</protein>
<dbReference type="InterPro" id="IPR017972">
    <property type="entry name" value="Cyt_P450_CS"/>
</dbReference>
<sequence>MMKLFPDSTQYLNPYPFFKKMRCEYPVVYDDSQKVWGIYRYEDVNRVITDYKIFSSDFSQSNDAQLEQRPKTLLTSDPPLHKNLRNLVSKAFSPKVIQDMEPRITQIVNELIDNMKNKNQIELIQDFAAPLPTIVIAEMLGIPTEDRSMFKNWADQLLRTEGEFNLNNRPDRQTVLEEMNQYFRDIIKQRRTNMGTDLISGLICAEIDGERLSEIELLSFCEVLLLAGHITTVNLIGNAIWSFTDHPQIMEQIRCNPAFMPSAIEEVLRYKSPIQLVARVAKQDVKIGDQMLKEGDRILAWIGSANHDENTFENADQFCVNRNPNPHIAFGHGIHFCLGAPLARLEARIGLTSLLHTFSHMQRNSAIPLESTGSFLIYGLNQLHLEVER</sequence>